<feature type="domain" description="BioF2-like acetyltransferase" evidence="7">
    <location>
        <begin position="172"/>
        <end position="307"/>
    </location>
</feature>
<comment type="similarity">
    <text evidence="1">Belongs to the FemABX family.</text>
</comment>
<protein>
    <submittedName>
        <fullName evidence="8">FemAB family PEP-CTERM system-associated protein</fullName>
    </submittedName>
</protein>
<keyword evidence="2" id="KW-0808">Transferase</keyword>
<evidence type="ECO:0000256" key="1">
    <source>
        <dbReference type="ARBA" id="ARBA00009943"/>
    </source>
</evidence>
<reference evidence="8 9" key="1">
    <citation type="journal article" date="2023" name="ISME J.">
        <title>Cultivation and genomic characterization of novel and ubiquitous marine nitrite-oxidizing bacteria from the Nitrospirales.</title>
        <authorList>
            <person name="Mueller A.J."/>
            <person name="Daebeler A."/>
            <person name="Herbold C.W."/>
            <person name="Kirkegaard R.H."/>
            <person name="Daims H."/>
        </authorList>
    </citation>
    <scope>NUCLEOTIDE SEQUENCE [LARGE SCALE GENOMIC DNA]</scope>
    <source>
        <strain evidence="8 9">EB</strain>
    </source>
</reference>
<dbReference type="RefSeq" id="WP_313832325.1">
    <property type="nucleotide sequence ID" value="NZ_JAQOUE010000001.1"/>
</dbReference>
<dbReference type="SUPFAM" id="SSF55729">
    <property type="entry name" value="Acyl-CoA N-acyltransferases (Nat)"/>
    <property type="match status" value="2"/>
</dbReference>
<dbReference type="EMBL" id="JAQOUE010000001">
    <property type="protein sequence ID" value="MDT7041976.1"/>
    <property type="molecule type" value="Genomic_DNA"/>
</dbReference>
<dbReference type="InterPro" id="IPR017469">
    <property type="entry name" value="PEP-CTERM_FemAB-rel"/>
</dbReference>
<dbReference type="InterPro" id="IPR038740">
    <property type="entry name" value="BioF2-like_GNAT_dom"/>
</dbReference>
<proteinExistence type="inferred from homology"/>
<dbReference type="PROSITE" id="PS51191">
    <property type="entry name" value="FEMABX"/>
    <property type="match status" value="1"/>
</dbReference>
<accession>A0ABU3K6H6</accession>
<dbReference type="Gene3D" id="3.40.630.30">
    <property type="match status" value="2"/>
</dbReference>
<name>A0ABU3K6H6_9BACT</name>
<organism evidence="8 9">
    <name type="scientific">Candidatus Nitronereus thalassa</name>
    <dbReference type="NCBI Taxonomy" id="3020898"/>
    <lineage>
        <taxon>Bacteria</taxon>
        <taxon>Pseudomonadati</taxon>
        <taxon>Nitrospirota</taxon>
        <taxon>Nitrospiria</taxon>
        <taxon>Nitrospirales</taxon>
        <taxon>Nitrospiraceae</taxon>
        <taxon>Candidatus Nitronereus</taxon>
    </lineage>
</organism>
<evidence type="ECO:0000313" key="9">
    <source>
        <dbReference type="Proteomes" id="UP001250932"/>
    </source>
</evidence>
<dbReference type="Pfam" id="PF13480">
    <property type="entry name" value="Acetyltransf_6"/>
    <property type="match status" value="1"/>
</dbReference>
<dbReference type="PANTHER" id="PTHR36174">
    <property type="entry name" value="LIPID II:GLYCINE GLYCYLTRANSFERASE"/>
    <property type="match status" value="1"/>
</dbReference>
<dbReference type="InterPro" id="IPR003447">
    <property type="entry name" value="FEMABX"/>
</dbReference>
<keyword evidence="6" id="KW-0961">Cell wall biogenesis/degradation</keyword>
<keyword evidence="3" id="KW-0133">Cell shape</keyword>
<evidence type="ECO:0000256" key="3">
    <source>
        <dbReference type="ARBA" id="ARBA00022960"/>
    </source>
</evidence>
<dbReference type="InterPro" id="IPR050644">
    <property type="entry name" value="PG_Glycine_Bridge_Synth"/>
</dbReference>
<evidence type="ECO:0000256" key="5">
    <source>
        <dbReference type="ARBA" id="ARBA00023315"/>
    </source>
</evidence>
<evidence type="ECO:0000313" key="8">
    <source>
        <dbReference type="EMBL" id="MDT7041976.1"/>
    </source>
</evidence>
<dbReference type="NCBIfam" id="TIGR03019">
    <property type="entry name" value="pepcterm_femAB"/>
    <property type="match status" value="1"/>
</dbReference>
<keyword evidence="5" id="KW-0012">Acyltransferase</keyword>
<evidence type="ECO:0000256" key="2">
    <source>
        <dbReference type="ARBA" id="ARBA00022679"/>
    </source>
</evidence>
<evidence type="ECO:0000259" key="7">
    <source>
        <dbReference type="Pfam" id="PF13480"/>
    </source>
</evidence>
<gene>
    <name evidence="8" type="ORF">PPG34_06395</name>
</gene>
<evidence type="ECO:0000256" key="4">
    <source>
        <dbReference type="ARBA" id="ARBA00022984"/>
    </source>
</evidence>
<dbReference type="PANTHER" id="PTHR36174:SF1">
    <property type="entry name" value="LIPID II:GLYCINE GLYCYLTRANSFERASE"/>
    <property type="match status" value="1"/>
</dbReference>
<dbReference type="Proteomes" id="UP001250932">
    <property type="component" value="Unassembled WGS sequence"/>
</dbReference>
<comment type="caution">
    <text evidence="8">The sequence shown here is derived from an EMBL/GenBank/DDBJ whole genome shotgun (WGS) entry which is preliminary data.</text>
</comment>
<keyword evidence="4" id="KW-0573">Peptidoglycan synthesis</keyword>
<dbReference type="InterPro" id="IPR016181">
    <property type="entry name" value="Acyl_CoA_acyltransferase"/>
</dbReference>
<sequence length="368" mass="41883">MQIESLMGVQEEHGVAMAVGHATQSFEACVLSDGLLPAWDHYVAEHPDASVYHFSSWRHIVHRAFGKPWYLVGVEHQGKVLGGIPLIHMKSPLFGNFLVSMPYANYGGLLIEDESLAQPIMNAAIKLGQALNVKHIEMRHLRNYFPELPARTDKVSMWLSLPQTSEDLFNSFKPKLRSQVRKGEKNGLTVQDGGGELLDAFYSVFAHNMRALGTPVYGKEIFGLVLEAFPKVARIILVRDPQAKPIAAGFLLGFRDRLEIPWASSLREYNHLQSNMFLYWNCLRYACDQGYRVFDFGRSTIGASTFKFKEQWGSKPVPHYWHYYLDGHNELPQLNPDNPKFRLAISMWQHLPLTLTRWVGPSIARHLP</sequence>
<evidence type="ECO:0000256" key="6">
    <source>
        <dbReference type="ARBA" id="ARBA00023316"/>
    </source>
</evidence>
<keyword evidence="9" id="KW-1185">Reference proteome</keyword>